<evidence type="ECO:0000313" key="2">
    <source>
        <dbReference type="EMBL" id="MBO8462778.1"/>
    </source>
</evidence>
<evidence type="ECO:0000313" key="3">
    <source>
        <dbReference type="Proteomes" id="UP000823618"/>
    </source>
</evidence>
<feature type="transmembrane region" description="Helical" evidence="1">
    <location>
        <begin position="6"/>
        <end position="23"/>
    </location>
</feature>
<reference evidence="2" key="2">
    <citation type="journal article" date="2021" name="PeerJ">
        <title>Extensive microbial diversity within the chicken gut microbiome revealed by metagenomics and culture.</title>
        <authorList>
            <person name="Gilroy R."/>
            <person name="Ravi A."/>
            <person name="Getino M."/>
            <person name="Pursley I."/>
            <person name="Horton D.L."/>
            <person name="Alikhan N.F."/>
            <person name="Baker D."/>
            <person name="Gharbi K."/>
            <person name="Hall N."/>
            <person name="Watson M."/>
            <person name="Adriaenssens E.M."/>
            <person name="Foster-Nyarko E."/>
            <person name="Jarju S."/>
            <person name="Secka A."/>
            <person name="Antonio M."/>
            <person name="Oren A."/>
            <person name="Chaudhuri R.R."/>
            <person name="La Ragione R."/>
            <person name="Hildebrand F."/>
            <person name="Pallen M.J."/>
        </authorList>
    </citation>
    <scope>NUCLEOTIDE SEQUENCE</scope>
    <source>
        <strain evidence="2">E3-2379</strain>
    </source>
</reference>
<protein>
    <submittedName>
        <fullName evidence="2">Uncharacterized protein</fullName>
    </submittedName>
</protein>
<keyword evidence="1" id="KW-1133">Transmembrane helix</keyword>
<accession>A0A9D9I090</accession>
<proteinExistence type="predicted"/>
<keyword evidence="1" id="KW-0812">Transmembrane</keyword>
<keyword evidence="1" id="KW-0472">Membrane</keyword>
<name>A0A9D9I090_9FIRM</name>
<evidence type="ECO:0000256" key="1">
    <source>
        <dbReference type="SAM" id="Phobius"/>
    </source>
</evidence>
<dbReference type="AlphaFoldDB" id="A0A9D9I090"/>
<dbReference type="Proteomes" id="UP000823618">
    <property type="component" value="Unassembled WGS sequence"/>
</dbReference>
<dbReference type="EMBL" id="JADIML010000073">
    <property type="protein sequence ID" value="MBO8462778.1"/>
    <property type="molecule type" value="Genomic_DNA"/>
</dbReference>
<gene>
    <name evidence="2" type="ORF">IAC13_02465</name>
</gene>
<comment type="caution">
    <text evidence="2">The sequence shown here is derived from an EMBL/GenBank/DDBJ whole genome shotgun (WGS) entry which is preliminary data.</text>
</comment>
<organism evidence="2 3">
    <name type="scientific">Candidatus Scybalomonas excrementavium</name>
    <dbReference type="NCBI Taxonomy" id="2840943"/>
    <lineage>
        <taxon>Bacteria</taxon>
        <taxon>Bacillati</taxon>
        <taxon>Bacillota</taxon>
        <taxon>Clostridia</taxon>
        <taxon>Lachnospirales</taxon>
        <taxon>Lachnospiraceae</taxon>
        <taxon>Lachnospiraceae incertae sedis</taxon>
        <taxon>Candidatus Scybalomonas</taxon>
    </lineage>
</organism>
<reference evidence="2" key="1">
    <citation type="submission" date="2020-10" db="EMBL/GenBank/DDBJ databases">
        <authorList>
            <person name="Gilroy R."/>
        </authorList>
    </citation>
    <scope>NUCLEOTIDE SEQUENCE</scope>
    <source>
        <strain evidence="2">E3-2379</strain>
    </source>
</reference>
<sequence>MEEHYIIGAILVNILCVICYMLCQIFRKKEQRNFVLGIFFLFTPVLGFIFYICSIGIYKIFFRKNILIDEGELSFSKKRSRVLINDDMEKEANLVPMEEALRISDTLDKRQMFIELLKREDIEDHVGVIRSAMDDTDTEIVHYAATYITDMISKSREDEYRLRMLCEKEEGDDKKKLLEAYITYCLKVLQMHIYSDPDQKIYLQYLDEKIVYFFQNYQSLTYGNWIVGIYNLWKEQDKEERMEFWIQVAERTMEQEVESAKLVLKYYFEKGMKESFQNTILKIKNSPLILDNECLDWIRFYQD</sequence>
<feature type="transmembrane region" description="Helical" evidence="1">
    <location>
        <begin position="35"/>
        <end position="58"/>
    </location>
</feature>